<evidence type="ECO:0000256" key="1">
    <source>
        <dbReference type="SAM" id="Coils"/>
    </source>
</evidence>
<evidence type="ECO:0000313" key="2">
    <source>
        <dbReference type="EMBL" id="CAD8065669.1"/>
    </source>
</evidence>
<evidence type="ECO:0000313" key="3">
    <source>
        <dbReference type="Proteomes" id="UP000688137"/>
    </source>
</evidence>
<gene>
    <name evidence="2" type="ORF">PPRIM_AZ9-3.1.T0380015</name>
</gene>
<dbReference type="Proteomes" id="UP000688137">
    <property type="component" value="Unassembled WGS sequence"/>
</dbReference>
<comment type="caution">
    <text evidence="2">The sequence shown here is derived from an EMBL/GenBank/DDBJ whole genome shotgun (WGS) entry which is preliminary data.</text>
</comment>
<dbReference type="OMA" id="GMSQEIY"/>
<accession>A0A8S1LFL4</accession>
<dbReference type="EMBL" id="CAJJDM010000037">
    <property type="protein sequence ID" value="CAD8065669.1"/>
    <property type="molecule type" value="Genomic_DNA"/>
</dbReference>
<protein>
    <submittedName>
        <fullName evidence="2">Uncharacterized protein</fullName>
    </submittedName>
</protein>
<reference evidence="2" key="1">
    <citation type="submission" date="2021-01" db="EMBL/GenBank/DDBJ databases">
        <authorList>
            <consortium name="Genoscope - CEA"/>
            <person name="William W."/>
        </authorList>
    </citation>
    <scope>NUCLEOTIDE SEQUENCE</scope>
</reference>
<organism evidence="2 3">
    <name type="scientific">Paramecium primaurelia</name>
    <dbReference type="NCBI Taxonomy" id="5886"/>
    <lineage>
        <taxon>Eukaryota</taxon>
        <taxon>Sar</taxon>
        <taxon>Alveolata</taxon>
        <taxon>Ciliophora</taxon>
        <taxon>Intramacronucleata</taxon>
        <taxon>Oligohymenophorea</taxon>
        <taxon>Peniculida</taxon>
        <taxon>Parameciidae</taxon>
        <taxon>Paramecium</taxon>
    </lineage>
</organism>
<keyword evidence="1" id="KW-0175">Coiled coil</keyword>
<keyword evidence="3" id="KW-1185">Reference proteome</keyword>
<proteinExistence type="predicted"/>
<name>A0A8S1LFL4_PARPR</name>
<dbReference type="AlphaFoldDB" id="A0A8S1LFL4"/>
<sequence>MIQQTQEHLYEQNKKLTEEKQKLQLAVYSLNRQIQNLTFFIEKSKKLQEIVNKLNQELTHLKRDNVYLQEALLSFKLKHSQENIQNLEDEQQRIIENVRNYYEDELNDLKQENQKLHAIIKELNAKQSQALQVSATKLVEIGNKIDKKLGEQNHRRILSNPTLQSPKGMSQEIYQNLIQQLTNQTDDKSILTSISKTKLQDSSLFTKSQPKIIHPLGINSNQFEQLLPNLVNVIKK</sequence>
<feature type="coiled-coil region" evidence="1">
    <location>
        <begin position="6"/>
        <end position="129"/>
    </location>
</feature>